<dbReference type="AlphaFoldDB" id="M3AMA5"/>
<dbReference type="STRING" id="383855.M3AMA5"/>
<dbReference type="PANTHER" id="PTHR47064:SF2">
    <property type="entry name" value="SMP-30_GLUCONOLACTONASE_LRE-LIKE REGION DOMAIN-CONTAINING PROTEIN-RELATED"/>
    <property type="match status" value="1"/>
</dbReference>
<dbReference type="OrthoDB" id="423498at2759"/>
<name>M3AMA5_PSEFD</name>
<dbReference type="PANTHER" id="PTHR47064">
    <property type="entry name" value="PUTATIVE (AFU_ORTHOLOGUE AFUA_1G08990)-RELATED"/>
    <property type="match status" value="1"/>
</dbReference>
<accession>M3AMA5</accession>
<sequence>ADTSISNSLRKIKSSDFIAYDASFFETIGPDAKLEKIQSFPPSQNHVHEAPVYLPDTNELLYSDTTLIGTAFAIEIDTHKVRNITTDPPLHSLNGATLHRGTVYVVTNGGAVRGMYTLDTNTGKTKAILNNFRGRHFNSPNDLIFDSAGSIIFTDPTYGQDNAWPGVQASELPMAIYRFNLSSGALTTLSNNVVQKPNGLALSPDQKTLYVADSLSTSFVLSAQRAIWAFDYSQTGPLTNHRLLYQVESGWPDGLRVTKSGLVLSAVYGGVDVVHPQTGLVIGKI</sequence>
<dbReference type="RefSeq" id="XP_007923226.1">
    <property type="nucleotide sequence ID" value="XM_007925035.1"/>
</dbReference>
<dbReference type="VEuPathDB" id="FungiDB:MYCFIDRAFT_119346"/>
<dbReference type="KEGG" id="pfj:MYCFIDRAFT_119346"/>
<dbReference type="InterPro" id="IPR052988">
    <property type="entry name" value="Oryzine_lactonohydrolase"/>
</dbReference>
<dbReference type="HOGENOM" id="CLU_036110_1_3_1"/>
<feature type="domain" description="SMP-30/Gluconolactonase/LRE-like region" evidence="1">
    <location>
        <begin position="49"/>
        <end position="277"/>
    </location>
</feature>
<dbReference type="InterPro" id="IPR013658">
    <property type="entry name" value="SGL"/>
</dbReference>
<organism evidence="2 3">
    <name type="scientific">Pseudocercospora fijiensis (strain CIRAD86)</name>
    <name type="common">Black leaf streak disease fungus</name>
    <name type="synonym">Mycosphaerella fijiensis</name>
    <dbReference type="NCBI Taxonomy" id="383855"/>
    <lineage>
        <taxon>Eukaryota</taxon>
        <taxon>Fungi</taxon>
        <taxon>Dikarya</taxon>
        <taxon>Ascomycota</taxon>
        <taxon>Pezizomycotina</taxon>
        <taxon>Dothideomycetes</taxon>
        <taxon>Dothideomycetidae</taxon>
        <taxon>Mycosphaerellales</taxon>
        <taxon>Mycosphaerellaceae</taxon>
        <taxon>Pseudocercospora</taxon>
    </lineage>
</organism>
<keyword evidence="3" id="KW-1185">Reference proteome</keyword>
<evidence type="ECO:0000259" key="1">
    <source>
        <dbReference type="Pfam" id="PF08450"/>
    </source>
</evidence>
<feature type="non-terminal residue" evidence="2">
    <location>
        <position position="1"/>
    </location>
</feature>
<proteinExistence type="predicted"/>
<reference evidence="2 3" key="1">
    <citation type="journal article" date="2012" name="PLoS Pathog.">
        <title>Diverse lifestyles and strategies of plant pathogenesis encoded in the genomes of eighteen Dothideomycetes fungi.</title>
        <authorList>
            <person name="Ohm R.A."/>
            <person name="Feau N."/>
            <person name="Henrissat B."/>
            <person name="Schoch C.L."/>
            <person name="Horwitz B.A."/>
            <person name="Barry K.W."/>
            <person name="Condon B.J."/>
            <person name="Copeland A.C."/>
            <person name="Dhillon B."/>
            <person name="Glaser F."/>
            <person name="Hesse C.N."/>
            <person name="Kosti I."/>
            <person name="LaButti K."/>
            <person name="Lindquist E.A."/>
            <person name="Lucas S."/>
            <person name="Salamov A.A."/>
            <person name="Bradshaw R.E."/>
            <person name="Ciuffetti L."/>
            <person name="Hamelin R.C."/>
            <person name="Kema G.H.J."/>
            <person name="Lawrence C."/>
            <person name="Scott J.A."/>
            <person name="Spatafora J.W."/>
            <person name="Turgeon B.G."/>
            <person name="de Wit P.J.G.M."/>
            <person name="Zhong S."/>
            <person name="Goodwin S.B."/>
            <person name="Grigoriev I.V."/>
        </authorList>
    </citation>
    <scope>NUCLEOTIDE SEQUENCE [LARGE SCALE GENOMIC DNA]</scope>
    <source>
        <strain evidence="2 3">CIRAD86</strain>
    </source>
</reference>
<dbReference type="eggNOG" id="KOG4499">
    <property type="taxonomic scope" value="Eukaryota"/>
</dbReference>
<dbReference type="InterPro" id="IPR011042">
    <property type="entry name" value="6-blade_b-propeller_TolB-like"/>
</dbReference>
<dbReference type="Gene3D" id="2.120.10.30">
    <property type="entry name" value="TolB, C-terminal domain"/>
    <property type="match status" value="1"/>
</dbReference>
<feature type="non-terminal residue" evidence="2">
    <location>
        <position position="285"/>
    </location>
</feature>
<dbReference type="SUPFAM" id="SSF63829">
    <property type="entry name" value="Calcium-dependent phosphotriesterase"/>
    <property type="match status" value="1"/>
</dbReference>
<protein>
    <recommendedName>
        <fullName evidence="1">SMP-30/Gluconolactonase/LRE-like region domain-containing protein</fullName>
    </recommendedName>
</protein>
<dbReference type="Pfam" id="PF08450">
    <property type="entry name" value="SGL"/>
    <property type="match status" value="1"/>
</dbReference>
<evidence type="ECO:0000313" key="2">
    <source>
        <dbReference type="EMBL" id="EME85711.1"/>
    </source>
</evidence>
<dbReference type="Proteomes" id="UP000016932">
    <property type="component" value="Unassembled WGS sequence"/>
</dbReference>
<gene>
    <name evidence="2" type="ORF">MYCFIDRAFT_119346</name>
</gene>
<dbReference type="GeneID" id="19330391"/>
<dbReference type="EMBL" id="KB446556">
    <property type="protein sequence ID" value="EME85711.1"/>
    <property type="molecule type" value="Genomic_DNA"/>
</dbReference>
<evidence type="ECO:0000313" key="3">
    <source>
        <dbReference type="Proteomes" id="UP000016932"/>
    </source>
</evidence>